<evidence type="ECO:0000313" key="2">
    <source>
        <dbReference type="EMBL" id="ABD11674.1"/>
    </source>
</evidence>
<reference evidence="2 3" key="1">
    <citation type="journal article" date="2007" name="Genome Res.">
        <title>Genome characteristics of facultatively symbiotic Frankia sp. strains reflect host range and host plant biogeography.</title>
        <authorList>
            <person name="Normand P."/>
            <person name="Lapierre P."/>
            <person name="Tisa L.S."/>
            <person name="Gogarten J.P."/>
            <person name="Alloisio N."/>
            <person name="Bagnarol E."/>
            <person name="Bassi C.A."/>
            <person name="Berry A.M."/>
            <person name="Bickhart D.M."/>
            <person name="Choisne N."/>
            <person name="Couloux A."/>
            <person name="Cournoyer B."/>
            <person name="Cruveiller S."/>
            <person name="Daubin V."/>
            <person name="Demange N."/>
            <person name="Francino M.P."/>
            <person name="Goltsman E."/>
            <person name="Huang Y."/>
            <person name="Kopp O.R."/>
            <person name="Labarre L."/>
            <person name="Lapidus A."/>
            <person name="Lavire C."/>
            <person name="Marechal J."/>
            <person name="Martinez M."/>
            <person name="Mastronunzio J.E."/>
            <person name="Mullin B.C."/>
            <person name="Niemann J."/>
            <person name="Pujic P."/>
            <person name="Rawnsley T."/>
            <person name="Rouy Z."/>
            <person name="Schenowitz C."/>
            <person name="Sellstedt A."/>
            <person name="Tavares F."/>
            <person name="Tomkins J.P."/>
            <person name="Vallenet D."/>
            <person name="Valverde C."/>
            <person name="Wall L.G."/>
            <person name="Wang Y."/>
            <person name="Medigue C."/>
            <person name="Benson D.R."/>
        </authorList>
    </citation>
    <scope>NUCLEOTIDE SEQUENCE [LARGE SCALE GENOMIC DNA]</scope>
    <source>
        <strain evidence="3">DSM 45818 / CECT 9043 / CcI3</strain>
    </source>
</reference>
<dbReference type="STRING" id="106370.Francci3_2306"/>
<dbReference type="HOGENOM" id="CLU_2493363_0_0_11"/>
<evidence type="ECO:0000256" key="1">
    <source>
        <dbReference type="SAM" id="MobiDB-lite"/>
    </source>
</evidence>
<dbReference type="EMBL" id="CP000249">
    <property type="protein sequence ID" value="ABD11674.1"/>
    <property type="molecule type" value="Genomic_DNA"/>
</dbReference>
<evidence type="ECO:0000313" key="3">
    <source>
        <dbReference type="Proteomes" id="UP000001937"/>
    </source>
</evidence>
<feature type="region of interest" description="Disordered" evidence="1">
    <location>
        <begin position="1"/>
        <end position="22"/>
    </location>
</feature>
<dbReference type="Proteomes" id="UP000001937">
    <property type="component" value="Chromosome"/>
</dbReference>
<gene>
    <name evidence="2" type="ordered locus">Francci3_2306</name>
</gene>
<name>Q2JAL8_FRACC</name>
<proteinExistence type="predicted"/>
<sequence length="86" mass="9314">MLRPAAAPFAAPSGDRATAGPMMRWRPARSGRALDGHLDSHLDGQAVRSTGRLSAGRRFGCCWMLFDEPGRSGIRRTSYSSIIGRP</sequence>
<accession>Q2JAL8</accession>
<dbReference type="KEGG" id="fra:Francci3_2306"/>
<dbReference type="AlphaFoldDB" id="Q2JAL8"/>
<protein>
    <submittedName>
        <fullName evidence="2">Uncharacterized protein</fullName>
    </submittedName>
</protein>
<organism evidence="2 3">
    <name type="scientific">Frankia casuarinae (strain DSM 45818 / CECT 9043 / HFP020203 / CcI3)</name>
    <dbReference type="NCBI Taxonomy" id="106370"/>
    <lineage>
        <taxon>Bacteria</taxon>
        <taxon>Bacillati</taxon>
        <taxon>Actinomycetota</taxon>
        <taxon>Actinomycetes</taxon>
        <taxon>Frankiales</taxon>
        <taxon>Frankiaceae</taxon>
        <taxon>Frankia</taxon>
    </lineage>
</organism>
<keyword evidence="3" id="KW-1185">Reference proteome</keyword>